<dbReference type="EMBL" id="BKCJ011821900">
    <property type="protein sequence ID" value="GFD55792.1"/>
    <property type="molecule type" value="Genomic_DNA"/>
</dbReference>
<organism evidence="2">
    <name type="scientific">Tanacetum cinerariifolium</name>
    <name type="common">Dalmatian daisy</name>
    <name type="synonym">Chrysanthemum cinerariifolium</name>
    <dbReference type="NCBI Taxonomy" id="118510"/>
    <lineage>
        <taxon>Eukaryota</taxon>
        <taxon>Viridiplantae</taxon>
        <taxon>Streptophyta</taxon>
        <taxon>Embryophyta</taxon>
        <taxon>Tracheophyta</taxon>
        <taxon>Spermatophyta</taxon>
        <taxon>Magnoliopsida</taxon>
        <taxon>eudicotyledons</taxon>
        <taxon>Gunneridae</taxon>
        <taxon>Pentapetalae</taxon>
        <taxon>asterids</taxon>
        <taxon>campanulids</taxon>
        <taxon>Asterales</taxon>
        <taxon>Asteraceae</taxon>
        <taxon>Asteroideae</taxon>
        <taxon>Anthemideae</taxon>
        <taxon>Anthemidinae</taxon>
        <taxon>Tanacetum</taxon>
    </lineage>
</organism>
<sequence length="87" mass="9590">GRRHPRTAPPPSAGAPRIYHARHAAGSLPGHERPQFLRPPDARGLALAGAAFQHRARREHGTRRCPRQPRFHHGERADGARVHLLAG</sequence>
<reference evidence="2" key="1">
    <citation type="journal article" date="2019" name="Sci. Rep.">
        <title>Draft genome of Tanacetum cinerariifolium, the natural source of mosquito coil.</title>
        <authorList>
            <person name="Yamashiro T."/>
            <person name="Shiraishi A."/>
            <person name="Satake H."/>
            <person name="Nakayama K."/>
        </authorList>
    </citation>
    <scope>NUCLEOTIDE SEQUENCE</scope>
</reference>
<name>A0A699X6Q7_TANCI</name>
<feature type="region of interest" description="Disordered" evidence="1">
    <location>
        <begin position="51"/>
        <end position="87"/>
    </location>
</feature>
<dbReference type="AlphaFoldDB" id="A0A699X6Q7"/>
<proteinExistence type="predicted"/>
<feature type="compositionally biased region" description="Basic and acidic residues" evidence="1">
    <location>
        <begin position="72"/>
        <end position="81"/>
    </location>
</feature>
<protein>
    <submittedName>
        <fullName evidence="2">Uncharacterized protein</fullName>
    </submittedName>
</protein>
<feature type="compositionally biased region" description="Basic residues" evidence="1">
    <location>
        <begin position="54"/>
        <end position="71"/>
    </location>
</feature>
<evidence type="ECO:0000313" key="2">
    <source>
        <dbReference type="EMBL" id="GFD55792.1"/>
    </source>
</evidence>
<evidence type="ECO:0000256" key="1">
    <source>
        <dbReference type="SAM" id="MobiDB-lite"/>
    </source>
</evidence>
<feature type="non-terminal residue" evidence="2">
    <location>
        <position position="1"/>
    </location>
</feature>
<gene>
    <name evidence="2" type="ORF">Tci_927761</name>
</gene>
<accession>A0A699X6Q7</accession>
<comment type="caution">
    <text evidence="2">The sequence shown here is derived from an EMBL/GenBank/DDBJ whole genome shotgun (WGS) entry which is preliminary data.</text>
</comment>